<name>A0A367L019_9HYPO</name>
<accession>A0A367L019</accession>
<dbReference type="EMBL" id="LKCN02000024">
    <property type="protein sequence ID" value="RCI07761.1"/>
    <property type="molecule type" value="Genomic_DNA"/>
</dbReference>
<proteinExistence type="predicted"/>
<sequence>MSQLRTTFIAKYSPNTLFTTTATKSSLVTSFKLVSVLVLTKQINPRIVSSVLYEDIANTIDGGDGASADSLLACGSNGGQLGVKVNKKNSAYKTADFREKRLRNSGIIVKLVKNPDADDDE</sequence>
<evidence type="ECO:0000313" key="2">
    <source>
        <dbReference type="Proteomes" id="UP000253664"/>
    </source>
</evidence>
<dbReference type="Proteomes" id="UP000253664">
    <property type="component" value="Unassembled WGS sequence"/>
</dbReference>
<evidence type="ECO:0000313" key="1">
    <source>
        <dbReference type="EMBL" id="RCI07761.1"/>
    </source>
</evidence>
<organism evidence="1 2">
    <name type="scientific">Ophiocordyceps polyrhachis-furcata BCC 54312</name>
    <dbReference type="NCBI Taxonomy" id="1330021"/>
    <lineage>
        <taxon>Eukaryota</taxon>
        <taxon>Fungi</taxon>
        <taxon>Dikarya</taxon>
        <taxon>Ascomycota</taxon>
        <taxon>Pezizomycotina</taxon>
        <taxon>Sordariomycetes</taxon>
        <taxon>Hypocreomycetidae</taxon>
        <taxon>Hypocreales</taxon>
        <taxon>Ophiocordycipitaceae</taxon>
        <taxon>Ophiocordyceps</taxon>
    </lineage>
</organism>
<keyword evidence="2" id="KW-1185">Reference proteome</keyword>
<dbReference type="AlphaFoldDB" id="A0A367L019"/>
<reference evidence="1 2" key="1">
    <citation type="journal article" date="2015" name="BMC Genomics">
        <title>Insights from the genome of Ophiocordyceps polyrhachis-furcata to pathogenicity and host specificity in insect fungi.</title>
        <authorList>
            <person name="Wichadakul D."/>
            <person name="Kobmoo N."/>
            <person name="Ingsriswang S."/>
            <person name="Tangphatsornruang S."/>
            <person name="Chantasingh D."/>
            <person name="Luangsa-ard J.J."/>
            <person name="Eurwilaichitr L."/>
        </authorList>
    </citation>
    <scope>NUCLEOTIDE SEQUENCE [LARGE SCALE GENOMIC DNA]</scope>
    <source>
        <strain evidence="1 2">BCC 54312</strain>
    </source>
</reference>
<gene>
    <name evidence="1" type="ORF">L249_5748</name>
</gene>
<protein>
    <submittedName>
        <fullName evidence="1">Uncharacterized protein</fullName>
    </submittedName>
</protein>
<dbReference type="OrthoDB" id="3689965at2759"/>
<comment type="caution">
    <text evidence="1">The sequence shown here is derived from an EMBL/GenBank/DDBJ whole genome shotgun (WGS) entry which is preliminary data.</text>
</comment>